<reference evidence="2" key="1">
    <citation type="journal article" date="2014" name="Front. Microbiol.">
        <title>High frequency of phylogenetically diverse reductive dehalogenase-homologous genes in deep subseafloor sedimentary metagenomes.</title>
        <authorList>
            <person name="Kawai M."/>
            <person name="Futagami T."/>
            <person name="Toyoda A."/>
            <person name="Takaki Y."/>
            <person name="Nishi S."/>
            <person name="Hori S."/>
            <person name="Arai W."/>
            <person name="Tsubouchi T."/>
            <person name="Morono Y."/>
            <person name="Uchiyama I."/>
            <person name="Ito T."/>
            <person name="Fujiyama A."/>
            <person name="Inagaki F."/>
            <person name="Takami H."/>
        </authorList>
    </citation>
    <scope>NUCLEOTIDE SEQUENCE</scope>
    <source>
        <strain evidence="2">Expedition CK06-06</strain>
    </source>
</reference>
<feature type="domain" description="DUF3463" evidence="1">
    <location>
        <begin position="32"/>
        <end position="162"/>
    </location>
</feature>
<name>X1I508_9ZZZZ</name>
<evidence type="ECO:0000313" key="2">
    <source>
        <dbReference type="EMBL" id="GAH52638.1"/>
    </source>
</evidence>
<sequence length="171" mass="19680">RVNTNSTLFHGSDVEDLHSLFSTLTGMGVEGLMVSPGYAYEDVSDRELFLQRQESIAVFRKALDASKGFPFYNNPLYLDFLRGERQYDCAAWTTPTYTTLGWRKPCYILADKHTDDINELFDPQLWENYGPGKDRRCVNCMMHSSFEGASILHAFSHPVDLLSVVRKERRR</sequence>
<dbReference type="Pfam" id="PF11946">
    <property type="entry name" value="DUF3463"/>
    <property type="match status" value="1"/>
</dbReference>
<proteinExistence type="predicted"/>
<organism evidence="2">
    <name type="scientific">marine sediment metagenome</name>
    <dbReference type="NCBI Taxonomy" id="412755"/>
    <lineage>
        <taxon>unclassified sequences</taxon>
        <taxon>metagenomes</taxon>
        <taxon>ecological metagenomes</taxon>
    </lineage>
</organism>
<dbReference type="InterPro" id="IPR022563">
    <property type="entry name" value="DUF3463"/>
</dbReference>
<evidence type="ECO:0000259" key="1">
    <source>
        <dbReference type="Pfam" id="PF11946"/>
    </source>
</evidence>
<dbReference type="InterPro" id="IPR058240">
    <property type="entry name" value="rSAM_sf"/>
</dbReference>
<dbReference type="EMBL" id="BARU01018113">
    <property type="protein sequence ID" value="GAH52638.1"/>
    <property type="molecule type" value="Genomic_DNA"/>
</dbReference>
<dbReference type="SUPFAM" id="SSF102114">
    <property type="entry name" value="Radical SAM enzymes"/>
    <property type="match status" value="1"/>
</dbReference>
<comment type="caution">
    <text evidence="2">The sequence shown here is derived from an EMBL/GenBank/DDBJ whole genome shotgun (WGS) entry which is preliminary data.</text>
</comment>
<feature type="non-terminal residue" evidence="2">
    <location>
        <position position="1"/>
    </location>
</feature>
<dbReference type="AlphaFoldDB" id="X1I508"/>
<protein>
    <recommendedName>
        <fullName evidence="1">DUF3463 domain-containing protein</fullName>
    </recommendedName>
</protein>
<gene>
    <name evidence="2" type="ORF">S03H2_29969</name>
</gene>
<accession>X1I508</accession>